<comment type="caution">
    <text evidence="3">The sequence shown here is derived from an EMBL/GenBank/DDBJ whole genome shotgun (WGS) entry which is preliminary data.</text>
</comment>
<feature type="compositionally biased region" description="Basic and acidic residues" evidence="1">
    <location>
        <begin position="316"/>
        <end position="327"/>
    </location>
</feature>
<dbReference type="RefSeq" id="WP_303663019.1">
    <property type="nucleotide sequence ID" value="NZ_DLUI01000093.1"/>
</dbReference>
<evidence type="ECO:0000313" key="3">
    <source>
        <dbReference type="EMBL" id="DAB38320.1"/>
    </source>
</evidence>
<feature type="domain" description="Cyclic nucleotide-binding" evidence="2">
    <location>
        <begin position="44"/>
        <end position="84"/>
    </location>
</feature>
<dbReference type="Gene3D" id="3.90.1530.10">
    <property type="entry name" value="Conserved hypothetical protein from pyrococcus furiosus pfu- 392566-001, ParB domain"/>
    <property type="match status" value="1"/>
</dbReference>
<protein>
    <recommendedName>
        <fullName evidence="2">Cyclic nucleotide-binding domain-containing protein</fullName>
    </recommendedName>
</protein>
<dbReference type="CDD" id="cd16387">
    <property type="entry name" value="ParB_N_Srx"/>
    <property type="match status" value="1"/>
</dbReference>
<dbReference type="EMBL" id="DLUI01000093">
    <property type="protein sequence ID" value="DAB38320.1"/>
    <property type="molecule type" value="Genomic_DNA"/>
</dbReference>
<evidence type="ECO:0000259" key="2">
    <source>
        <dbReference type="PROSITE" id="PS50042"/>
    </source>
</evidence>
<name>A0A2D3WGW7_9BACT</name>
<proteinExistence type="predicted"/>
<dbReference type="InterPro" id="IPR036086">
    <property type="entry name" value="ParB/Sulfiredoxin_sf"/>
</dbReference>
<reference evidence="3 4" key="1">
    <citation type="journal article" date="2017" name="Front. Microbiol.">
        <title>Comparative Genomic Analysis of the Class Epsilonproteobacteria and Proposed Reclassification to Epsilonbacteraeota (phyl. nov.).</title>
        <authorList>
            <person name="Waite D.W."/>
            <person name="Vanwonterghem I."/>
            <person name="Rinke C."/>
            <person name="Parks D.H."/>
            <person name="Zhang Y."/>
            <person name="Takai K."/>
            <person name="Sievert S.M."/>
            <person name="Simon J."/>
            <person name="Campbell B.J."/>
            <person name="Hanson T.E."/>
            <person name="Woyke T."/>
            <person name="Klotz M.G."/>
            <person name="Hugenholtz P."/>
        </authorList>
    </citation>
    <scope>NUCLEOTIDE SEQUENCE [LARGE SCALE GENOMIC DNA]</scope>
    <source>
        <strain evidence="3">UBA12443</strain>
    </source>
</reference>
<sequence>MSHYSWLEKKVLRSVDLLRLWPDNPRLDPDEKHLNIIEYTSDLLSDNGEKDSFLKLVDSISSQGYIPADPVVIWQNEENDKYYVAEGNRRILALKLLRNPQKAPKSIRSFIRKKAELLDRDSIEKIKVCVAPSFEECEWYINQRHALSSLQRPWSRLQQQRWIAELYDKYEGNIEKVMSITGLNKGQLEYTLRILTIRDLALDPVVMKELDSLEQEKVKSHRIPMTILERWFMNPQVREKWGFEFEDDKFRIISNRKSFLFAYAIWLKHVIHRDDLDVQIQINTRTITSNLDILIEQLPQVSFEQENEEVTSESMDTEHPNINESRTESNTVEPPSKRPINKNPDRNQMIYENYQLNTSNYKLDALFRELKVLPIVKYRNCAAISLRVFLDLSINEYINVENCKEEVCSRYNNKPFQDITLKQRLEYIKQNKLASKTPAYKVVEKLLNTNNDYCLDTLNVYIHGVETHHTGKHFLNGFWDFLSPLLKEIIDLKEV</sequence>
<feature type="region of interest" description="Disordered" evidence="1">
    <location>
        <begin position="306"/>
        <end position="345"/>
    </location>
</feature>
<dbReference type="PROSITE" id="PS50042">
    <property type="entry name" value="CNMP_BINDING_3"/>
    <property type="match status" value="1"/>
</dbReference>
<gene>
    <name evidence="3" type="ORF">CFH83_06595</name>
</gene>
<evidence type="ECO:0000256" key="1">
    <source>
        <dbReference type="SAM" id="MobiDB-lite"/>
    </source>
</evidence>
<dbReference type="AlphaFoldDB" id="A0A2D3WGW7"/>
<dbReference type="Proteomes" id="UP000228859">
    <property type="component" value="Unassembled WGS sequence"/>
</dbReference>
<dbReference type="SUPFAM" id="SSF110849">
    <property type="entry name" value="ParB/Sulfiredoxin"/>
    <property type="match status" value="1"/>
</dbReference>
<accession>A0A2D3WGW7</accession>
<organism evidence="3 4">
    <name type="scientific">Sulfuricurvum kujiense</name>
    <dbReference type="NCBI Taxonomy" id="148813"/>
    <lineage>
        <taxon>Bacteria</taxon>
        <taxon>Pseudomonadati</taxon>
        <taxon>Campylobacterota</taxon>
        <taxon>Epsilonproteobacteria</taxon>
        <taxon>Campylobacterales</taxon>
        <taxon>Sulfurimonadaceae</taxon>
        <taxon>Sulfuricurvum</taxon>
    </lineage>
</organism>
<dbReference type="InterPro" id="IPR000595">
    <property type="entry name" value="cNMP-bd_dom"/>
</dbReference>
<evidence type="ECO:0000313" key="4">
    <source>
        <dbReference type="Proteomes" id="UP000228859"/>
    </source>
</evidence>